<feature type="region of interest" description="Disordered" evidence="1">
    <location>
        <begin position="37"/>
        <end position="57"/>
    </location>
</feature>
<comment type="caution">
    <text evidence="2">The sequence shown here is derived from an EMBL/GenBank/DDBJ whole genome shotgun (WGS) entry which is preliminary data.</text>
</comment>
<evidence type="ECO:0008006" key="4">
    <source>
        <dbReference type="Google" id="ProtNLM"/>
    </source>
</evidence>
<proteinExistence type="predicted"/>
<feature type="compositionally biased region" description="Basic and acidic residues" evidence="1">
    <location>
        <begin position="37"/>
        <end position="53"/>
    </location>
</feature>
<organism evidence="2 3">
    <name type="scientific">Georgenia halophila</name>
    <dbReference type="NCBI Taxonomy" id="620889"/>
    <lineage>
        <taxon>Bacteria</taxon>
        <taxon>Bacillati</taxon>
        <taxon>Actinomycetota</taxon>
        <taxon>Actinomycetes</taxon>
        <taxon>Micrococcales</taxon>
        <taxon>Bogoriellaceae</taxon>
        <taxon>Georgenia</taxon>
    </lineage>
</organism>
<accession>A0ABP8LGS7</accession>
<name>A0ABP8LGS7_9MICO</name>
<protein>
    <recommendedName>
        <fullName evidence="4">DUF559 domain-containing protein</fullName>
    </recommendedName>
</protein>
<dbReference type="RefSeq" id="WP_345216972.1">
    <property type="nucleotide sequence ID" value="NZ_BAABGN010000012.1"/>
</dbReference>
<dbReference type="EMBL" id="BAABGN010000012">
    <property type="protein sequence ID" value="GAA4428078.1"/>
    <property type="molecule type" value="Genomic_DNA"/>
</dbReference>
<gene>
    <name evidence="2" type="ORF">GCM10023169_28790</name>
</gene>
<dbReference type="Proteomes" id="UP001500622">
    <property type="component" value="Unassembled WGS sequence"/>
</dbReference>
<sequence>MAGLLRYGDGAVAVGSSALVLLGAEGTPIRDCSEVMVRDSQPRDPVGRRDPPPHRAQSAVRLSVRQFEAAAPTVRVGRFTVAAPEVALAQAVPELSHRSAIAVMDSMLRKRLIDRHGIDQAHRLARGRRGVARTHPWWKEPDGRAESVLESHGRVECLEHDVPPDDLQVEIRDDRGVVLGRGDLGWRLDDEGWLLVELDGREFHERPAALLHDRSRQNDLVLGGRAHLLRFTARDLANPGHLARTVRRALAQWRKPAA</sequence>
<evidence type="ECO:0000256" key="1">
    <source>
        <dbReference type="SAM" id="MobiDB-lite"/>
    </source>
</evidence>
<keyword evidence="3" id="KW-1185">Reference proteome</keyword>
<evidence type="ECO:0000313" key="3">
    <source>
        <dbReference type="Proteomes" id="UP001500622"/>
    </source>
</evidence>
<evidence type="ECO:0000313" key="2">
    <source>
        <dbReference type="EMBL" id="GAA4428078.1"/>
    </source>
</evidence>
<reference evidence="3" key="1">
    <citation type="journal article" date="2019" name="Int. J. Syst. Evol. Microbiol.">
        <title>The Global Catalogue of Microorganisms (GCM) 10K type strain sequencing project: providing services to taxonomists for standard genome sequencing and annotation.</title>
        <authorList>
            <consortium name="The Broad Institute Genomics Platform"/>
            <consortium name="The Broad Institute Genome Sequencing Center for Infectious Disease"/>
            <person name="Wu L."/>
            <person name="Ma J."/>
        </authorList>
    </citation>
    <scope>NUCLEOTIDE SEQUENCE [LARGE SCALE GENOMIC DNA]</scope>
    <source>
        <strain evidence="3">JCM 17810</strain>
    </source>
</reference>